<dbReference type="Proteomes" id="UP000199701">
    <property type="component" value="Unassembled WGS sequence"/>
</dbReference>
<evidence type="ECO:0000256" key="5">
    <source>
        <dbReference type="RuleBase" id="RU362075"/>
    </source>
</evidence>
<evidence type="ECO:0000313" key="8">
    <source>
        <dbReference type="Proteomes" id="UP000199701"/>
    </source>
</evidence>
<dbReference type="GO" id="GO:0016491">
    <property type="term" value="F:oxidoreductase activity"/>
    <property type="evidence" value="ECO:0007669"/>
    <property type="project" value="UniProtKB-KW"/>
</dbReference>
<protein>
    <submittedName>
        <fullName evidence="7">Phytoene desaturase</fullName>
    </submittedName>
</protein>
<evidence type="ECO:0000313" key="7">
    <source>
        <dbReference type="EMBL" id="SEV96254.1"/>
    </source>
</evidence>
<dbReference type="RefSeq" id="WP_092450902.1">
    <property type="nucleotide sequence ID" value="NZ_FOJI01000002.1"/>
</dbReference>
<dbReference type="InterPro" id="IPR002937">
    <property type="entry name" value="Amino_oxidase"/>
</dbReference>
<dbReference type="InterPro" id="IPR036188">
    <property type="entry name" value="FAD/NAD-bd_sf"/>
</dbReference>
<evidence type="ECO:0000256" key="2">
    <source>
        <dbReference type="ARBA" id="ARBA00022746"/>
    </source>
</evidence>
<dbReference type="Pfam" id="PF01593">
    <property type="entry name" value="Amino_oxidase"/>
    <property type="match status" value="1"/>
</dbReference>
<feature type="domain" description="Amine oxidase" evidence="6">
    <location>
        <begin position="12"/>
        <end position="491"/>
    </location>
</feature>
<dbReference type="Gene3D" id="3.50.50.60">
    <property type="entry name" value="FAD/NAD(P)-binding domain"/>
    <property type="match status" value="2"/>
</dbReference>
<dbReference type="AlphaFoldDB" id="A0A1I0N5Z6"/>
<evidence type="ECO:0000256" key="1">
    <source>
        <dbReference type="ARBA" id="ARBA00004829"/>
    </source>
</evidence>
<comment type="similarity">
    <text evidence="4">Belongs to the carotenoid/retinoid oxidoreductase family. CrtN subfamily.</text>
</comment>
<dbReference type="PRINTS" id="PR00419">
    <property type="entry name" value="ADXRDTASE"/>
</dbReference>
<gene>
    <name evidence="7" type="ORF">SAMN05421659_102386</name>
</gene>
<dbReference type="InterPro" id="IPR014105">
    <property type="entry name" value="Carotenoid/retinoid_OxRdtase"/>
</dbReference>
<dbReference type="NCBIfam" id="TIGR02734">
    <property type="entry name" value="crtI_fam"/>
    <property type="match status" value="1"/>
</dbReference>
<evidence type="ECO:0000259" key="6">
    <source>
        <dbReference type="Pfam" id="PF01593"/>
    </source>
</evidence>
<dbReference type="GO" id="GO:0016117">
    <property type="term" value="P:carotenoid biosynthetic process"/>
    <property type="evidence" value="ECO:0007669"/>
    <property type="project" value="UniProtKB-KW"/>
</dbReference>
<dbReference type="EMBL" id="FOJI01000002">
    <property type="protein sequence ID" value="SEV96254.1"/>
    <property type="molecule type" value="Genomic_DNA"/>
</dbReference>
<dbReference type="PANTHER" id="PTHR43734:SF1">
    <property type="entry name" value="PHYTOENE DESATURASE"/>
    <property type="match status" value="1"/>
</dbReference>
<proteinExistence type="inferred from homology"/>
<keyword evidence="2 5" id="KW-0125">Carotenoid biosynthesis</keyword>
<dbReference type="STRING" id="99656.SAMN05421659_102386"/>
<accession>A0A1I0N5Z6</accession>
<organism evidence="7 8">
    <name type="scientific">[Clostridium] fimetarium</name>
    <dbReference type="NCBI Taxonomy" id="99656"/>
    <lineage>
        <taxon>Bacteria</taxon>
        <taxon>Bacillati</taxon>
        <taxon>Bacillota</taxon>
        <taxon>Clostridia</taxon>
        <taxon>Lachnospirales</taxon>
        <taxon>Lachnospiraceae</taxon>
    </lineage>
</organism>
<evidence type="ECO:0000256" key="4">
    <source>
        <dbReference type="ARBA" id="ARBA00038322"/>
    </source>
</evidence>
<reference evidence="7 8" key="1">
    <citation type="submission" date="2016-10" db="EMBL/GenBank/DDBJ databases">
        <authorList>
            <person name="de Groot N.N."/>
        </authorList>
    </citation>
    <scope>NUCLEOTIDE SEQUENCE [LARGE SCALE GENOMIC DNA]</scope>
    <source>
        <strain evidence="7 8">DSM 9179</strain>
    </source>
</reference>
<dbReference type="SUPFAM" id="SSF51905">
    <property type="entry name" value="FAD/NAD(P)-binding domain"/>
    <property type="match status" value="1"/>
</dbReference>
<comment type="pathway">
    <text evidence="1 5">Carotenoid biosynthesis.</text>
</comment>
<keyword evidence="8" id="KW-1185">Reference proteome</keyword>
<dbReference type="PANTHER" id="PTHR43734">
    <property type="entry name" value="PHYTOENE DESATURASE"/>
    <property type="match status" value="1"/>
</dbReference>
<name>A0A1I0N5Z6_9FIRM</name>
<evidence type="ECO:0000256" key="3">
    <source>
        <dbReference type="ARBA" id="ARBA00023002"/>
    </source>
</evidence>
<sequence length="498" mass="56558">MSKKVIIIGAGIGGLSTALRLLKNGYEVEILEKNQTIGGRVNIIETDSFRFDLSASILMMPNCFKEIFSYAGKNYREYVKFIEIDPIYRLFSADKTTIDFNKNISTLVKSLEHISKADSLGYFKFTSDVYEKYLIANKFFLKRSQDSSKDFFNSKTLTKAFKIHTLATTYDYISRYIKNEKLREFLAFQSMYVGISPFDGPNIYTLVPVVSQLYGLWHLKGGMYSFINALSTLINEFGGTIKTGVTVEEIVFSKDKAIGVKTSNGIEKADIIVCNADFPYAMKNLVKDAHYKDKYTDKKLSEMKYSCSTFILYLGLKKKYPQLRVHNIYLCENFKENIEAAFKGTLPVNPPLYIYCPSRLDRSMVKNEGDCINIMLRVPNLFFTDIVWDNCTIDLLTNKILKELKNIDGLEDIEENIDYKNYLTPQDMESKFNAYGGTAFGLSPTLAQTNYFRPHFKSSTANNLFFVGSSLHPGPGVSLVLNSAKLVTEEILKSSIIS</sequence>
<dbReference type="OrthoDB" id="9814556at2"/>
<keyword evidence="3 5" id="KW-0560">Oxidoreductase</keyword>